<name>A0AAD7SUY7_9TELE</name>
<reference evidence="2" key="1">
    <citation type="journal article" date="2023" name="Science">
        <title>Genome structures resolve the early diversification of teleost fishes.</title>
        <authorList>
            <person name="Parey E."/>
            <person name="Louis A."/>
            <person name="Montfort J."/>
            <person name="Bouchez O."/>
            <person name="Roques C."/>
            <person name="Iampietro C."/>
            <person name="Lluch J."/>
            <person name="Castinel A."/>
            <person name="Donnadieu C."/>
            <person name="Desvignes T."/>
            <person name="Floi Bucao C."/>
            <person name="Jouanno E."/>
            <person name="Wen M."/>
            <person name="Mejri S."/>
            <person name="Dirks R."/>
            <person name="Jansen H."/>
            <person name="Henkel C."/>
            <person name="Chen W.J."/>
            <person name="Zahm M."/>
            <person name="Cabau C."/>
            <person name="Klopp C."/>
            <person name="Thompson A.W."/>
            <person name="Robinson-Rechavi M."/>
            <person name="Braasch I."/>
            <person name="Lecointre G."/>
            <person name="Bobe J."/>
            <person name="Postlethwait J.H."/>
            <person name="Berthelot C."/>
            <person name="Roest Crollius H."/>
            <person name="Guiguen Y."/>
        </authorList>
    </citation>
    <scope>NUCLEOTIDE SEQUENCE</scope>
    <source>
        <strain evidence="2">NC1722</strain>
    </source>
</reference>
<protein>
    <submittedName>
        <fullName evidence="2">Uncharacterized protein</fullName>
    </submittedName>
</protein>
<dbReference type="AlphaFoldDB" id="A0AAD7SUY7"/>
<evidence type="ECO:0000256" key="1">
    <source>
        <dbReference type="SAM" id="MobiDB-lite"/>
    </source>
</evidence>
<dbReference type="EMBL" id="JAINUG010000031">
    <property type="protein sequence ID" value="KAJ8409299.1"/>
    <property type="molecule type" value="Genomic_DNA"/>
</dbReference>
<feature type="region of interest" description="Disordered" evidence="1">
    <location>
        <begin position="79"/>
        <end position="104"/>
    </location>
</feature>
<evidence type="ECO:0000313" key="3">
    <source>
        <dbReference type="Proteomes" id="UP001221898"/>
    </source>
</evidence>
<comment type="caution">
    <text evidence="2">The sequence shown here is derived from an EMBL/GenBank/DDBJ whole genome shotgun (WGS) entry which is preliminary data.</text>
</comment>
<evidence type="ECO:0000313" key="2">
    <source>
        <dbReference type="EMBL" id="KAJ8409299.1"/>
    </source>
</evidence>
<feature type="region of interest" description="Disordered" evidence="1">
    <location>
        <begin position="1"/>
        <end position="51"/>
    </location>
</feature>
<dbReference type="Proteomes" id="UP001221898">
    <property type="component" value="Unassembled WGS sequence"/>
</dbReference>
<sequence length="104" mass="11333">MPEVALQRSLSNPRLCGHGAARPLEWSPEKRRDSKCPSPRCPCKTSSTSRQQTFGTTIFQRCSPVAGSTQRHFNTPVCSWSPSPLDHSPRTVGLRAANSSHAGC</sequence>
<accession>A0AAD7SUY7</accession>
<organism evidence="2 3">
    <name type="scientific">Aldrovandia affinis</name>
    <dbReference type="NCBI Taxonomy" id="143900"/>
    <lineage>
        <taxon>Eukaryota</taxon>
        <taxon>Metazoa</taxon>
        <taxon>Chordata</taxon>
        <taxon>Craniata</taxon>
        <taxon>Vertebrata</taxon>
        <taxon>Euteleostomi</taxon>
        <taxon>Actinopterygii</taxon>
        <taxon>Neopterygii</taxon>
        <taxon>Teleostei</taxon>
        <taxon>Notacanthiformes</taxon>
        <taxon>Halosauridae</taxon>
        <taxon>Aldrovandia</taxon>
    </lineage>
</organism>
<keyword evidence="3" id="KW-1185">Reference proteome</keyword>
<proteinExistence type="predicted"/>
<gene>
    <name evidence="2" type="ORF">AAFF_G00234970</name>
</gene>